<dbReference type="PIRSF" id="PIRSF005457">
    <property type="entry name" value="Glx"/>
    <property type="match status" value="1"/>
</dbReference>
<feature type="binding site" evidence="7">
    <location>
        <position position="58"/>
    </location>
    <ligand>
        <name>Zn(2+)</name>
        <dbReference type="ChEBI" id="CHEBI:29105"/>
        <label>2</label>
    </ligand>
</feature>
<comment type="cofactor">
    <cofactor evidence="7">
        <name>Zn(2+)</name>
        <dbReference type="ChEBI" id="CHEBI:29105"/>
    </cofactor>
    <text evidence="7">Binds 2 Zn(2+) ions per subunit.</text>
</comment>
<dbReference type="PANTHER" id="PTHR43705:SF1">
    <property type="entry name" value="HYDROXYACYLGLUTATHIONE HYDROLASE GLOB"/>
    <property type="match status" value="1"/>
</dbReference>
<evidence type="ECO:0000313" key="10">
    <source>
        <dbReference type="Proteomes" id="UP000060132"/>
    </source>
</evidence>
<evidence type="ECO:0000256" key="2">
    <source>
        <dbReference type="ARBA" id="ARBA00004963"/>
    </source>
</evidence>
<evidence type="ECO:0000256" key="1">
    <source>
        <dbReference type="ARBA" id="ARBA00001623"/>
    </source>
</evidence>
<dbReference type="HAMAP" id="MF_01374">
    <property type="entry name" value="Glyoxalase_2"/>
    <property type="match status" value="1"/>
</dbReference>
<dbReference type="Pfam" id="PF16123">
    <property type="entry name" value="HAGH_C"/>
    <property type="match status" value="1"/>
</dbReference>
<dbReference type="InterPro" id="IPR035680">
    <property type="entry name" value="Clx_II_MBL"/>
</dbReference>
<dbReference type="AlphaFoldDB" id="A0AAC8UCK6"/>
<evidence type="ECO:0000313" key="9">
    <source>
        <dbReference type="EMBL" id="AKO32478.1"/>
    </source>
</evidence>
<keyword evidence="5 7" id="KW-0378">Hydrolase</keyword>
<feature type="binding site" evidence="7">
    <location>
        <position position="109"/>
    </location>
    <ligand>
        <name>Zn(2+)</name>
        <dbReference type="ChEBI" id="CHEBI:29105"/>
        <label>1</label>
    </ligand>
</feature>
<feature type="binding site" evidence="7">
    <location>
        <position position="53"/>
    </location>
    <ligand>
        <name>Zn(2+)</name>
        <dbReference type="ChEBI" id="CHEBI:29105"/>
        <label>1</label>
    </ligand>
</feature>
<dbReference type="EC" id="3.1.2.6" evidence="7"/>
<feature type="binding site" evidence="7">
    <location>
        <position position="127"/>
    </location>
    <ligand>
        <name>Zn(2+)</name>
        <dbReference type="ChEBI" id="CHEBI:29105"/>
        <label>2</label>
    </ligand>
</feature>
<dbReference type="SUPFAM" id="SSF56281">
    <property type="entry name" value="Metallo-hydrolase/oxidoreductase"/>
    <property type="match status" value="1"/>
</dbReference>
<evidence type="ECO:0000256" key="3">
    <source>
        <dbReference type="ARBA" id="ARBA00006759"/>
    </source>
</evidence>
<dbReference type="NCBIfam" id="TIGR03413">
    <property type="entry name" value="GSH_gloB"/>
    <property type="match status" value="1"/>
</dbReference>
<dbReference type="OMA" id="NYIWLLQ"/>
<feature type="binding site" evidence="7">
    <location>
        <position position="57"/>
    </location>
    <ligand>
        <name>Zn(2+)</name>
        <dbReference type="ChEBI" id="CHEBI:29105"/>
        <label>2</label>
    </ligand>
</feature>
<feature type="domain" description="Metallo-beta-lactamase" evidence="8">
    <location>
        <begin position="12"/>
        <end position="165"/>
    </location>
</feature>
<evidence type="ECO:0000256" key="7">
    <source>
        <dbReference type="HAMAP-Rule" id="MF_01374"/>
    </source>
</evidence>
<dbReference type="GO" id="GO:0019243">
    <property type="term" value="P:methylglyoxal catabolic process to D-lactate via S-lactoyl-glutathione"/>
    <property type="evidence" value="ECO:0007669"/>
    <property type="project" value="UniProtKB-UniRule"/>
</dbReference>
<dbReference type="SMART" id="SM00849">
    <property type="entry name" value="Lactamase_B"/>
    <property type="match status" value="1"/>
</dbReference>
<comment type="pathway">
    <text evidence="2 7">Secondary metabolite metabolism; methylglyoxal degradation; (R)-lactate from methylglyoxal: step 2/2.</text>
</comment>
<dbReference type="InterPro" id="IPR017782">
    <property type="entry name" value="Hydroxyacylglutathione_Hdrlase"/>
</dbReference>
<dbReference type="Gene3D" id="3.60.15.10">
    <property type="entry name" value="Ribonuclease Z/Hydroxyacylglutathione hydrolase-like"/>
    <property type="match status" value="1"/>
</dbReference>
<dbReference type="CDD" id="cd07723">
    <property type="entry name" value="hydroxyacylglutathione_hydrolase_MBL-fold"/>
    <property type="match status" value="1"/>
</dbReference>
<evidence type="ECO:0000259" key="8">
    <source>
        <dbReference type="SMART" id="SM00849"/>
    </source>
</evidence>
<evidence type="ECO:0000256" key="5">
    <source>
        <dbReference type="ARBA" id="ARBA00022801"/>
    </source>
</evidence>
<accession>A0AAC8UCK6</accession>
<dbReference type="Proteomes" id="UP000060132">
    <property type="component" value="Chromosome"/>
</dbReference>
<dbReference type="RefSeq" id="WP_010945094.1">
    <property type="nucleotide sequence ID" value="NZ_CP011218.1"/>
</dbReference>
<dbReference type="Pfam" id="PF00753">
    <property type="entry name" value="Lactamase_B"/>
    <property type="match status" value="1"/>
</dbReference>
<feature type="binding site" evidence="7">
    <location>
        <position position="165"/>
    </location>
    <ligand>
        <name>Zn(2+)</name>
        <dbReference type="ChEBI" id="CHEBI:29105"/>
        <label>2</label>
    </ligand>
</feature>
<feature type="binding site" evidence="7">
    <location>
        <position position="55"/>
    </location>
    <ligand>
        <name>Zn(2+)</name>
        <dbReference type="ChEBI" id="CHEBI:29105"/>
        <label>1</label>
    </ligand>
</feature>
<proteinExistence type="inferred from homology"/>
<evidence type="ECO:0000256" key="6">
    <source>
        <dbReference type="ARBA" id="ARBA00022833"/>
    </source>
</evidence>
<dbReference type="GO" id="GO:0046872">
    <property type="term" value="F:metal ion binding"/>
    <property type="evidence" value="ECO:0007669"/>
    <property type="project" value="UniProtKB-KW"/>
</dbReference>
<feature type="binding site" evidence="7">
    <location>
        <position position="127"/>
    </location>
    <ligand>
        <name>Zn(2+)</name>
        <dbReference type="ChEBI" id="CHEBI:29105"/>
        <label>1</label>
    </ligand>
</feature>
<comment type="catalytic activity">
    <reaction evidence="1 7">
        <text>an S-(2-hydroxyacyl)glutathione + H2O = a 2-hydroxy carboxylate + glutathione + H(+)</text>
        <dbReference type="Rhea" id="RHEA:21864"/>
        <dbReference type="ChEBI" id="CHEBI:15377"/>
        <dbReference type="ChEBI" id="CHEBI:15378"/>
        <dbReference type="ChEBI" id="CHEBI:57925"/>
        <dbReference type="ChEBI" id="CHEBI:58896"/>
        <dbReference type="ChEBI" id="CHEBI:71261"/>
        <dbReference type="EC" id="3.1.2.6"/>
    </reaction>
</comment>
<dbReference type="PANTHER" id="PTHR43705">
    <property type="entry name" value="HYDROXYACYLGLUTATHIONE HYDROLASE"/>
    <property type="match status" value="1"/>
</dbReference>
<keyword evidence="4 7" id="KW-0479">Metal-binding</keyword>
<sequence length="235" mass="26403">MLKITAIPALQDNYIWAIQQGQEVMIVDPAQADPVFHFLAKNKLNLTTILITHYHQDHIGGIAGLQATYPDLTIYGSHEVAQYVNHIVQAGDHLHLLNSDVEVINSAGHTAQHISFLFAQQYLFCGDALFSAGCGRVFTGDYQAQFNTLQRFKTLPESTLVFPAHEYTLTNLKFAASVLPNNNDIREAQARAETLRAQQQPTLPSTIKQELRINPFLQADNLAEFITLRQQKDQY</sequence>
<evidence type="ECO:0000256" key="4">
    <source>
        <dbReference type="ARBA" id="ARBA00022723"/>
    </source>
</evidence>
<comment type="function">
    <text evidence="7">Thiolesterase that catalyzes the hydrolysis of S-D-lactoyl-glutathione to form glutathione and D-lactic acid.</text>
</comment>
<dbReference type="InterPro" id="IPR001279">
    <property type="entry name" value="Metallo-B-lactamas"/>
</dbReference>
<dbReference type="InterPro" id="IPR036866">
    <property type="entry name" value="RibonucZ/Hydroxyglut_hydro"/>
</dbReference>
<dbReference type="GO" id="GO:0004416">
    <property type="term" value="F:hydroxyacylglutathione hydrolase activity"/>
    <property type="evidence" value="ECO:0007669"/>
    <property type="project" value="UniProtKB-UniRule"/>
</dbReference>
<dbReference type="InterPro" id="IPR050110">
    <property type="entry name" value="Glyoxalase_II_hydrolase"/>
</dbReference>
<protein>
    <recommendedName>
        <fullName evidence="7">Hydroxyacylglutathione hydrolase</fullName>
        <ecNumber evidence="7">3.1.2.6</ecNumber>
    </recommendedName>
    <alternativeName>
        <fullName evidence="7">Glyoxalase II</fullName>
        <shortName evidence="7">Glx II</shortName>
    </alternativeName>
</protein>
<dbReference type="SMR" id="A0AAC8UCK6"/>
<name>A0AAC8UCK6_HAEDC</name>
<comment type="similarity">
    <text evidence="3 7">Belongs to the metallo-beta-lactamase superfamily. Glyoxalase II family.</text>
</comment>
<organism evidence="9 10">
    <name type="scientific">Haemophilus ducreyi</name>
    <dbReference type="NCBI Taxonomy" id="730"/>
    <lineage>
        <taxon>Bacteria</taxon>
        <taxon>Pseudomonadati</taxon>
        <taxon>Pseudomonadota</taxon>
        <taxon>Gammaproteobacteria</taxon>
        <taxon>Pasteurellales</taxon>
        <taxon>Pasteurellaceae</taxon>
        <taxon>Haemophilus</taxon>
    </lineage>
</organism>
<keyword evidence="6 7" id="KW-0862">Zinc</keyword>
<comment type="subunit">
    <text evidence="7">Monomer.</text>
</comment>
<reference evidence="9 10" key="1">
    <citation type="journal article" date="2015" name="PLoS Negl. Trop. Dis.">
        <title>Haemophilus ducreyi Cutaneous Ulcer Strains Are Nearly Identical to Class I Genital Ulcer Strains.</title>
        <authorList>
            <person name="Gangaiah D."/>
            <person name="Webb K.M."/>
            <person name="Humphreys T.L."/>
            <person name="Fortney K.R."/>
            <person name="Toh E."/>
            <person name="Tai A."/>
            <person name="Katz S.S."/>
            <person name="Pillay A."/>
            <person name="Chen C.Y."/>
            <person name="Roberts S.A."/>
            <person name="Munson R.S.Jr."/>
            <person name="Spinola S.M."/>
        </authorList>
    </citation>
    <scope>NUCLEOTIDE SEQUENCE [LARGE SCALE GENOMIC DNA]</scope>
    <source>
        <strain evidence="10">CLU2</strain>
    </source>
</reference>
<gene>
    <name evidence="7" type="primary">gloB</name>
    <name evidence="9" type="ORF">RZ57_04790</name>
</gene>
<dbReference type="InterPro" id="IPR032282">
    <property type="entry name" value="HAGH_C"/>
</dbReference>
<dbReference type="EMBL" id="CP011219">
    <property type="protein sequence ID" value="AKO32478.1"/>
    <property type="molecule type" value="Genomic_DNA"/>
</dbReference>